<feature type="binding site" evidence="5">
    <location>
        <position position="315"/>
    </location>
    <ligand>
        <name>S-adenosyl-L-methionine</name>
        <dbReference type="ChEBI" id="CHEBI:59789"/>
    </ligand>
</feature>
<gene>
    <name evidence="7" type="ORF">H8R10_00845</name>
</gene>
<dbReference type="InterPro" id="IPR029063">
    <property type="entry name" value="SAM-dependent_MTases_sf"/>
</dbReference>
<organism evidence="7 8">
    <name type="scientific">Nanchangia anserum</name>
    <dbReference type="NCBI Taxonomy" id="2692125"/>
    <lineage>
        <taxon>Bacteria</taxon>
        <taxon>Bacillati</taxon>
        <taxon>Actinomycetota</taxon>
        <taxon>Actinomycetes</taxon>
        <taxon>Actinomycetales</taxon>
        <taxon>Actinomycetaceae</taxon>
        <taxon>Nanchangia</taxon>
    </lineage>
</organism>
<proteinExistence type="inferred from homology"/>
<evidence type="ECO:0000313" key="7">
    <source>
        <dbReference type="EMBL" id="MBD3688793.1"/>
    </source>
</evidence>
<accession>A0A8I0KTN6</accession>
<dbReference type="PANTHER" id="PTHR22807:SF53">
    <property type="entry name" value="RIBOSOMAL RNA SMALL SUBUNIT METHYLTRANSFERASE B-RELATED"/>
    <property type="match status" value="1"/>
</dbReference>
<dbReference type="Gene3D" id="3.40.50.150">
    <property type="entry name" value="Vaccinia Virus protein VP39"/>
    <property type="match status" value="1"/>
</dbReference>
<evidence type="ECO:0000256" key="5">
    <source>
        <dbReference type="PROSITE-ProRule" id="PRU01023"/>
    </source>
</evidence>
<dbReference type="GO" id="GO:0006355">
    <property type="term" value="P:regulation of DNA-templated transcription"/>
    <property type="evidence" value="ECO:0007669"/>
    <property type="project" value="InterPro"/>
</dbReference>
<dbReference type="AlphaFoldDB" id="A0A8I0KTN6"/>
<keyword evidence="3 5" id="KW-0949">S-adenosyl-L-methionine</keyword>
<dbReference type="Pfam" id="PF01189">
    <property type="entry name" value="Methyltr_RsmB-F"/>
    <property type="match status" value="1"/>
</dbReference>
<feature type="binding site" evidence="5">
    <location>
        <begin position="291"/>
        <end position="297"/>
    </location>
    <ligand>
        <name>S-adenosyl-L-methionine</name>
        <dbReference type="ChEBI" id="CHEBI:59789"/>
    </ligand>
</feature>
<keyword evidence="4 5" id="KW-0694">RNA-binding</keyword>
<feature type="binding site" evidence="5">
    <location>
        <position position="356"/>
    </location>
    <ligand>
        <name>S-adenosyl-L-methionine</name>
        <dbReference type="ChEBI" id="CHEBI:59789"/>
    </ligand>
</feature>
<feature type="domain" description="SAM-dependent MTase RsmB/NOP-type" evidence="6">
    <location>
        <begin position="197"/>
        <end position="476"/>
    </location>
</feature>
<comment type="caution">
    <text evidence="7">The sequence shown here is derived from an EMBL/GenBank/DDBJ whole genome shotgun (WGS) entry which is preliminary data.</text>
</comment>
<dbReference type="InterPro" id="IPR006027">
    <property type="entry name" value="NusB_RsmB_TIM44"/>
</dbReference>
<dbReference type="PROSITE" id="PS51686">
    <property type="entry name" value="SAM_MT_RSMB_NOP"/>
    <property type="match status" value="1"/>
</dbReference>
<feature type="active site" description="Nucleophile" evidence="5">
    <location>
        <position position="409"/>
    </location>
</feature>
<dbReference type="EMBL" id="JACRUO010000001">
    <property type="protein sequence ID" value="MBD3688793.1"/>
    <property type="molecule type" value="Genomic_DNA"/>
</dbReference>
<comment type="similarity">
    <text evidence="5">Belongs to the class I-like SAM-binding methyltransferase superfamily. RsmB/NOP family.</text>
</comment>
<keyword evidence="1 5" id="KW-0489">Methyltransferase</keyword>
<protein>
    <submittedName>
        <fullName evidence="7">16S rRNA methyltransferase</fullName>
    </submittedName>
</protein>
<dbReference type="PANTHER" id="PTHR22807">
    <property type="entry name" value="NOP2 YEAST -RELATED NOL1/NOP2/FMU SUN DOMAIN-CONTAINING"/>
    <property type="match status" value="1"/>
</dbReference>
<dbReference type="InterPro" id="IPR001678">
    <property type="entry name" value="MeTrfase_RsmB-F_NOP2_dom"/>
</dbReference>
<evidence type="ECO:0000259" key="6">
    <source>
        <dbReference type="PROSITE" id="PS51686"/>
    </source>
</evidence>
<dbReference type="SUPFAM" id="SSF48013">
    <property type="entry name" value="NusB-like"/>
    <property type="match status" value="1"/>
</dbReference>
<feature type="binding site" evidence="5">
    <location>
        <position position="340"/>
    </location>
    <ligand>
        <name>S-adenosyl-L-methionine</name>
        <dbReference type="ChEBI" id="CHEBI:59789"/>
    </ligand>
</feature>
<dbReference type="InterPro" id="IPR035926">
    <property type="entry name" value="NusB-like_sf"/>
</dbReference>
<dbReference type="GO" id="GO:0001510">
    <property type="term" value="P:RNA methylation"/>
    <property type="evidence" value="ECO:0007669"/>
    <property type="project" value="InterPro"/>
</dbReference>
<evidence type="ECO:0000256" key="2">
    <source>
        <dbReference type="ARBA" id="ARBA00022679"/>
    </source>
</evidence>
<dbReference type="GO" id="GO:0008173">
    <property type="term" value="F:RNA methyltransferase activity"/>
    <property type="evidence" value="ECO:0007669"/>
    <property type="project" value="InterPro"/>
</dbReference>
<evidence type="ECO:0000256" key="1">
    <source>
        <dbReference type="ARBA" id="ARBA00022603"/>
    </source>
</evidence>
<dbReference type="GO" id="GO:0003723">
    <property type="term" value="F:RNA binding"/>
    <property type="evidence" value="ECO:0007669"/>
    <property type="project" value="UniProtKB-UniRule"/>
</dbReference>
<dbReference type="Pfam" id="PF01029">
    <property type="entry name" value="NusB"/>
    <property type="match status" value="1"/>
</dbReference>
<dbReference type="Gene3D" id="1.10.940.10">
    <property type="entry name" value="NusB-like"/>
    <property type="match status" value="1"/>
</dbReference>
<dbReference type="Proteomes" id="UP000627538">
    <property type="component" value="Unassembled WGS sequence"/>
</dbReference>
<reference evidence="7 8" key="1">
    <citation type="submission" date="2020-08" db="EMBL/GenBank/DDBJ databases">
        <title>Winkia gen. nov., sp. nov., isolated from faeces of the Anser albifrons in China.</title>
        <authorList>
            <person name="Liu Q."/>
        </authorList>
    </citation>
    <scope>NUCLEOTIDE SEQUENCE [LARGE SCALE GENOMIC DNA]</scope>
    <source>
        <strain evidence="7 8">C62</strain>
    </source>
</reference>
<dbReference type="InterPro" id="IPR049560">
    <property type="entry name" value="MeTrfase_RsmB-F_NOP2_cat"/>
</dbReference>
<keyword evidence="8" id="KW-1185">Reference proteome</keyword>
<dbReference type="SUPFAM" id="SSF53335">
    <property type="entry name" value="S-adenosyl-L-methionine-dependent methyltransferases"/>
    <property type="match status" value="1"/>
</dbReference>
<dbReference type="InterPro" id="IPR023267">
    <property type="entry name" value="RCMT"/>
</dbReference>
<dbReference type="CDD" id="cd02440">
    <property type="entry name" value="AdoMet_MTases"/>
    <property type="match status" value="1"/>
</dbReference>
<evidence type="ECO:0000313" key="8">
    <source>
        <dbReference type="Proteomes" id="UP000627538"/>
    </source>
</evidence>
<dbReference type="PRINTS" id="PR02008">
    <property type="entry name" value="RCMTFAMILY"/>
</dbReference>
<name>A0A8I0KTN6_9ACTO</name>
<evidence type="ECO:0000256" key="4">
    <source>
        <dbReference type="ARBA" id="ARBA00022884"/>
    </source>
</evidence>
<sequence length="476" mass="50875">MGARGTPGSTAAFHLHRGKLVRGDDARTIAAEVLLACEVDGAYANLALPARLSRSSLSARDRAFATKLTYEAQRLAGYYDWIAQQCLNRRLGDVDPEVRVLLRIGAHQLLAMRVPAHAAVSATIDAGRALTHRGALGLVNAVLRRIAREADRWEDRVNAIDDPWQRRAVRTSHPRDVVRALDSALRAHGRAGEIDALLDANNAAPWVQLVARPGLVTPDELADEAEDVLDVSVAYGQLSPWSLTLSGGDPARLPSVSSGAAAIEDEGSQLVAGILASAPVDGEESAWLDLCAGPGGKTALLRALAPAGVRLVANEVTAHRARLVEDSTRAFGDVEVHTGDGRTFGDAAVYDRVLVDAPCTGLGSLRRRPEARFRGRVAQVPELANLQVGLLTRALDLTRPGGIVGYATCSPHVGETLKVIERVMADSARRIEPVDAVAIARKLAPHEADFGQGPYVQLWPHRHGTDAMFLALLRVS</sequence>
<keyword evidence="2 5" id="KW-0808">Transferase</keyword>
<evidence type="ECO:0000256" key="3">
    <source>
        <dbReference type="ARBA" id="ARBA00022691"/>
    </source>
</evidence>